<name>A0A9W7NET1_9PROT</name>
<organism evidence="1 2">
    <name type="scientific">Roseomonas genomospecies 6</name>
    <dbReference type="NCBI Taxonomy" id="214106"/>
    <lineage>
        <taxon>Bacteria</taxon>
        <taxon>Pseudomonadati</taxon>
        <taxon>Pseudomonadota</taxon>
        <taxon>Alphaproteobacteria</taxon>
        <taxon>Acetobacterales</taxon>
        <taxon>Roseomonadaceae</taxon>
        <taxon>Roseomonas</taxon>
    </lineage>
</organism>
<reference evidence="1 2" key="1">
    <citation type="submission" date="2018-07" db="EMBL/GenBank/DDBJ databases">
        <title>Genome sequence of Azospirillum sp. ATCC 49961.</title>
        <authorList>
            <person name="Sant'Anna F.H."/>
            <person name="Baldani J.I."/>
            <person name="Zilli J.E."/>
            <person name="Reis V.M."/>
            <person name="Hartmann A."/>
            <person name="Cruz L."/>
            <person name="de Souza E.M."/>
            <person name="de Oliveira Pedrosa F."/>
            <person name="Passaglia L.M.P."/>
        </authorList>
    </citation>
    <scope>NUCLEOTIDE SEQUENCE [LARGE SCALE GENOMIC DNA]</scope>
    <source>
        <strain evidence="1 2">ATCC 49961</strain>
    </source>
</reference>
<comment type="caution">
    <text evidence="1">The sequence shown here is derived from an EMBL/GenBank/DDBJ whole genome shotgun (WGS) entry which is preliminary data.</text>
</comment>
<keyword evidence="2" id="KW-1185">Reference proteome</keyword>
<dbReference type="AlphaFoldDB" id="A0A9W7NET1"/>
<proteinExistence type="predicted"/>
<dbReference type="EMBL" id="QOKW01000050">
    <property type="protein sequence ID" value="KAA0675828.1"/>
    <property type="molecule type" value="Genomic_DNA"/>
</dbReference>
<evidence type="ECO:0000313" key="2">
    <source>
        <dbReference type="Proteomes" id="UP000480854"/>
    </source>
</evidence>
<protein>
    <submittedName>
        <fullName evidence="1">Uncharacterized protein</fullName>
    </submittedName>
</protein>
<accession>A0A9W7NET1</accession>
<gene>
    <name evidence="1" type="ORF">DS843_29815</name>
</gene>
<dbReference type="Proteomes" id="UP000480854">
    <property type="component" value="Unassembled WGS sequence"/>
</dbReference>
<dbReference type="RefSeq" id="WP_149472458.1">
    <property type="nucleotide sequence ID" value="NZ_QOKW01000050.1"/>
</dbReference>
<sequence length="145" mass="15089">MRELGLVLGTDVVALEASVPCGVHARLDDERLRKRIADVSAFLHGEPELRDNGVQVHALVTVMLTAPVTSAPIVSVTTAIVVSANDFAPLSLDGMMGARVTATVSEVVATAFGEQAAWAAASGLGGLVLRLDVPPPEQPRLSRVS</sequence>
<evidence type="ECO:0000313" key="1">
    <source>
        <dbReference type="EMBL" id="KAA0675828.1"/>
    </source>
</evidence>